<evidence type="ECO:0000256" key="5">
    <source>
        <dbReference type="ARBA" id="ARBA00023136"/>
    </source>
</evidence>
<dbReference type="AlphaFoldDB" id="A0A074M5N4"/>
<evidence type="ECO:0008006" key="9">
    <source>
        <dbReference type="Google" id="ProtNLM"/>
    </source>
</evidence>
<organism evidence="7 8">
    <name type="scientific">Tumebacillus flagellatus</name>
    <dbReference type="NCBI Taxonomy" id="1157490"/>
    <lineage>
        <taxon>Bacteria</taxon>
        <taxon>Bacillati</taxon>
        <taxon>Bacillota</taxon>
        <taxon>Bacilli</taxon>
        <taxon>Bacillales</taxon>
        <taxon>Alicyclobacillaceae</taxon>
        <taxon>Tumebacillus</taxon>
    </lineage>
</organism>
<keyword evidence="4 6" id="KW-1133">Transmembrane helix</keyword>
<evidence type="ECO:0000313" key="8">
    <source>
        <dbReference type="Proteomes" id="UP000027931"/>
    </source>
</evidence>
<evidence type="ECO:0000256" key="3">
    <source>
        <dbReference type="ARBA" id="ARBA00022692"/>
    </source>
</evidence>
<evidence type="ECO:0000313" key="7">
    <source>
        <dbReference type="EMBL" id="KEO81317.1"/>
    </source>
</evidence>
<evidence type="ECO:0000256" key="6">
    <source>
        <dbReference type="SAM" id="Phobius"/>
    </source>
</evidence>
<keyword evidence="5 6" id="KW-0472">Membrane</keyword>
<keyword evidence="2" id="KW-1003">Cell membrane</keyword>
<keyword evidence="8" id="KW-1185">Reference proteome</keyword>
<proteinExistence type="predicted"/>
<accession>A0A074M5N4</accession>
<dbReference type="Proteomes" id="UP000027931">
    <property type="component" value="Unassembled WGS sequence"/>
</dbReference>
<evidence type="ECO:0000256" key="1">
    <source>
        <dbReference type="ARBA" id="ARBA00004162"/>
    </source>
</evidence>
<comment type="caution">
    <text evidence="7">The sequence shown here is derived from an EMBL/GenBank/DDBJ whole genome shotgun (WGS) entry which is preliminary data.</text>
</comment>
<evidence type="ECO:0000256" key="4">
    <source>
        <dbReference type="ARBA" id="ARBA00022989"/>
    </source>
</evidence>
<dbReference type="GO" id="GO:0006011">
    <property type="term" value="P:UDP-alpha-D-glucose metabolic process"/>
    <property type="evidence" value="ECO:0007669"/>
    <property type="project" value="InterPro"/>
</dbReference>
<dbReference type="Gene3D" id="2.60.120.260">
    <property type="entry name" value="Galactose-binding domain-like"/>
    <property type="match status" value="2"/>
</dbReference>
<name>A0A074M5N4_9BACL</name>
<dbReference type="eggNOG" id="ENOG502Z7S8">
    <property type="taxonomic scope" value="Bacteria"/>
</dbReference>
<gene>
    <name evidence="7" type="ORF">EL26_21430</name>
</gene>
<protein>
    <recommendedName>
        <fullName evidence="9">Cellulose synthase</fullName>
    </recommendedName>
</protein>
<dbReference type="InterPro" id="IPR018513">
    <property type="entry name" value="Cell_synthase_bac"/>
</dbReference>
<sequence length="705" mass="77092">MAQPLPASESLQNTFLTSTNQTLTPVTSRFEYFLHVSPRWTVRSADYTIYFRHSSTLLPDLSSVSLLVDGVPYASAWLGPSNQEGAQLTAHIPGSALTPGFHQFSVAANLRSHRELCNDLTEPANWFVLEKTSLIHLDYAHSTQAPELQMFPFPFLNESGAGPWNVNIVVPDEASDRELSAAYRVVTVLAKEQALNASSARVIKLSDWTPDTDTRHLIAVGQVEKWPEEWQKHFADLASTGLDVGLLREITSSETTTAGPRTVLFLSGRSERGVEIASEALGLSTFREQLAGATAQVNEDVLTAAQAMQKKQPDPVLIANQEGKVTLKQLKYNETTLSNVQTSSASFVFNTPPMWKYTKGAGVKLHLKYSSLLDDKRSAVIASVNGSPQVSKSLSAQTAGGLDLFVPFPENLQVGEEVRVNVHAEMYLDTNSCADDNNPTGMRRYLTIDPEQSQFVLPHLDQETAALANFPGAFLSKNSTLEETTAVLPSKPSAAEMTALAQIVAGASNWLEGGGLEVVRYHQDAQIRNKVWVIDTAGDNEYLQSMAENRELAIRSTPAGLQSDTVPLVNTTQTNGGGIQQVFRPNGGTALVAAATTAEMLLETASVLAEGTDLSNAFKEAAALRTSDRQTVLMNIDTKPYLSLPQRIANSLTETYGYLRTAEGQLVLFGISFGITVIVVLGYVWKLLWRPRKKKPKRRRDRPMK</sequence>
<feature type="transmembrane region" description="Helical" evidence="6">
    <location>
        <begin position="666"/>
        <end position="689"/>
    </location>
</feature>
<dbReference type="EMBL" id="JMIR01000040">
    <property type="protein sequence ID" value="KEO81317.1"/>
    <property type="molecule type" value="Genomic_DNA"/>
</dbReference>
<dbReference type="GO" id="GO:0005886">
    <property type="term" value="C:plasma membrane"/>
    <property type="evidence" value="ECO:0007669"/>
    <property type="project" value="UniProtKB-SubCell"/>
</dbReference>
<reference evidence="7 8" key="1">
    <citation type="journal article" date="2013" name="Int. J. Syst. Evol. Microbiol.">
        <title>Tumebacillus flagellatus sp. nov., an alpha-amylase/pullulanase-producing bacterium isolated from cassava wastewater.</title>
        <authorList>
            <person name="Wang Q."/>
            <person name="Xie N."/>
            <person name="Qin Y."/>
            <person name="Shen N."/>
            <person name="Zhu J."/>
            <person name="Mi H."/>
            <person name="Huang R."/>
        </authorList>
    </citation>
    <scope>NUCLEOTIDE SEQUENCE [LARGE SCALE GENOMIC DNA]</scope>
    <source>
        <strain evidence="7 8">GST4</strain>
    </source>
</reference>
<comment type="subcellular location">
    <subcellularLocation>
        <location evidence="1">Cell membrane</location>
        <topology evidence="1">Single-pass membrane protein</topology>
    </subcellularLocation>
</comment>
<dbReference type="PANTHER" id="PTHR39083">
    <property type="entry name" value="CYCLIC DI-GMP-BINDING PROTEIN"/>
    <property type="match status" value="1"/>
</dbReference>
<dbReference type="STRING" id="1157490.EL26_21430"/>
<keyword evidence="3 6" id="KW-0812">Transmembrane</keyword>
<dbReference type="PANTHER" id="PTHR39083:SF1">
    <property type="entry name" value="CYCLIC DI-GMP-BINDING PROTEIN"/>
    <property type="match status" value="1"/>
</dbReference>
<dbReference type="Pfam" id="PF03170">
    <property type="entry name" value="BcsB"/>
    <property type="match status" value="1"/>
</dbReference>
<evidence type="ECO:0000256" key="2">
    <source>
        <dbReference type="ARBA" id="ARBA00022475"/>
    </source>
</evidence>